<sequence>MPDFTTRSLLIALSLVAAIVLGEDSKMPGLTFLDGACIYRNTTLQEGQKVQHSEPCEEWTCNAGNKALEILGCTIPPVLGCISRSKNALSWPYCCNYQGC</sequence>
<organism evidence="5">
    <name type="scientific">Amblyomma triste</name>
    <name type="common">Neotropical tick</name>
    <dbReference type="NCBI Taxonomy" id="251400"/>
    <lineage>
        <taxon>Eukaryota</taxon>
        <taxon>Metazoa</taxon>
        <taxon>Ecdysozoa</taxon>
        <taxon>Arthropoda</taxon>
        <taxon>Chelicerata</taxon>
        <taxon>Arachnida</taxon>
        <taxon>Acari</taxon>
        <taxon>Parasitiformes</taxon>
        <taxon>Ixodida</taxon>
        <taxon>Ixodoidea</taxon>
        <taxon>Ixodidae</taxon>
        <taxon>Amblyomminae</taxon>
        <taxon>Amblyomma</taxon>
    </lineage>
</organism>
<dbReference type="AlphaFoldDB" id="A0A023GCK1"/>
<evidence type="ECO:0000313" key="5">
    <source>
        <dbReference type="EMBL" id="JAC30395.1"/>
    </source>
</evidence>
<evidence type="ECO:0000256" key="3">
    <source>
        <dbReference type="SAM" id="SignalP"/>
    </source>
</evidence>
<name>A0A023GCK1_AMBTT</name>
<evidence type="ECO:0000259" key="4">
    <source>
        <dbReference type="SMART" id="SM01318"/>
    </source>
</evidence>
<dbReference type="SMART" id="SM01318">
    <property type="entry name" value="SVWC"/>
    <property type="match status" value="1"/>
</dbReference>
<accession>A0A023GCK1</accession>
<evidence type="ECO:0000256" key="1">
    <source>
        <dbReference type="ARBA" id="ARBA00004613"/>
    </source>
</evidence>
<feature type="domain" description="Single" evidence="4">
    <location>
        <begin position="37"/>
        <end position="100"/>
    </location>
</feature>
<protein>
    <recommendedName>
        <fullName evidence="4">Single domain-containing protein</fullName>
    </recommendedName>
</protein>
<comment type="subcellular location">
    <subcellularLocation>
        <location evidence="1">Secreted</location>
    </subcellularLocation>
</comment>
<feature type="chain" id="PRO_5001518537" description="Single domain-containing protein" evidence="3">
    <location>
        <begin position="23"/>
        <end position="100"/>
    </location>
</feature>
<proteinExistence type="evidence at transcript level"/>
<dbReference type="GO" id="GO:0005576">
    <property type="term" value="C:extracellular region"/>
    <property type="evidence" value="ECO:0007669"/>
    <property type="project" value="UniProtKB-SubCell"/>
</dbReference>
<dbReference type="EMBL" id="GBBM01005023">
    <property type="protein sequence ID" value="JAC30395.1"/>
    <property type="molecule type" value="mRNA"/>
</dbReference>
<reference evidence="5" key="1">
    <citation type="submission" date="2014-03" db="EMBL/GenBank/DDBJ databases">
        <title>The sialotranscriptome of Amblyomma triste, Amblyomma parvum and Amblyomma cajennense ticks, uncovered by 454-based RNA-seq.</title>
        <authorList>
            <person name="Garcia G.R."/>
            <person name="Gardinassi L.G."/>
            <person name="Ribeiro J.M."/>
            <person name="Anatriello E."/>
            <person name="Ferreira B.R."/>
            <person name="Moreira H.N."/>
            <person name="Mafra C."/>
            <person name="Olegario M.M."/>
            <person name="Szabo P.J."/>
            <person name="Miranda-Santos I.K."/>
            <person name="Maruyama S.R."/>
        </authorList>
    </citation>
    <scope>NUCLEOTIDE SEQUENCE</scope>
    <source>
        <strain evidence="5">Mato Grasso do Sul</strain>
        <tissue evidence="5">Salivary glands</tissue>
    </source>
</reference>
<evidence type="ECO:0000256" key="2">
    <source>
        <dbReference type="ARBA" id="ARBA00022525"/>
    </source>
</evidence>
<feature type="signal peptide" evidence="3">
    <location>
        <begin position="1"/>
        <end position="22"/>
    </location>
</feature>
<keyword evidence="3" id="KW-0732">Signal</keyword>
<dbReference type="InterPro" id="IPR029277">
    <property type="entry name" value="SVWC_dom"/>
</dbReference>
<keyword evidence="2" id="KW-0964">Secreted</keyword>
<dbReference type="Pfam" id="PF15430">
    <property type="entry name" value="SVWC"/>
    <property type="match status" value="1"/>
</dbReference>